<protein>
    <submittedName>
        <fullName evidence="1">Uncharacterized protein</fullName>
    </submittedName>
</protein>
<evidence type="ECO:0000313" key="2">
    <source>
        <dbReference type="Proteomes" id="UP000295351"/>
    </source>
</evidence>
<dbReference type="NCBIfam" id="NF047561">
    <property type="entry name" value="orf58_phage_fam"/>
    <property type="match status" value="1"/>
</dbReference>
<dbReference type="EMBL" id="SLVX01000013">
    <property type="protein sequence ID" value="TCN41431.1"/>
    <property type="molecule type" value="Genomic_DNA"/>
</dbReference>
<reference evidence="1 2" key="1">
    <citation type="submission" date="2019-03" db="EMBL/GenBank/DDBJ databases">
        <title>Genomic Encyclopedia of Type Strains, Phase IV (KMG-IV): sequencing the most valuable type-strain genomes for metagenomic binning, comparative biology and taxonomic classification.</title>
        <authorList>
            <person name="Goeker M."/>
        </authorList>
    </citation>
    <scope>NUCLEOTIDE SEQUENCE [LARGE SCALE GENOMIC DNA]</scope>
    <source>
        <strain evidence="1 2">DSM 18401</strain>
    </source>
</reference>
<dbReference type="Pfam" id="PF22759">
    <property type="entry name" value="E217_GP41"/>
    <property type="match status" value="1"/>
</dbReference>
<proteinExistence type="predicted"/>
<dbReference type="Proteomes" id="UP000295351">
    <property type="component" value="Unassembled WGS sequence"/>
</dbReference>
<evidence type="ECO:0000313" key="1">
    <source>
        <dbReference type="EMBL" id="TCN41431.1"/>
    </source>
</evidence>
<organism evidence="1 2">
    <name type="scientific">Shinella granuli</name>
    <dbReference type="NCBI Taxonomy" id="323621"/>
    <lineage>
        <taxon>Bacteria</taxon>
        <taxon>Pseudomonadati</taxon>
        <taxon>Pseudomonadota</taxon>
        <taxon>Alphaproteobacteria</taxon>
        <taxon>Hyphomicrobiales</taxon>
        <taxon>Rhizobiaceae</taxon>
        <taxon>Shinella</taxon>
    </lineage>
</organism>
<name>A0A4R2CKZ0_SHIGR</name>
<dbReference type="RefSeq" id="WP_133035327.1">
    <property type="nucleotide sequence ID" value="NZ_BAABEI010000012.1"/>
</dbReference>
<gene>
    <name evidence="1" type="ORF">EV665_11316</name>
</gene>
<sequence length="280" mass="30443">MGQKYLRIVKASFSGGGGSLVVTDLKIEFDIEKTISGVPNAGTVRVYNLSAAHRQAVGKEFDSVQLEAGYQGTGTGIILKGKIREVFHQRDETNVITEVKVGDGDEAERKGYVAKTWPTGTKVKDIVEDIRREGMPGISRGELKGLDDLPTTKRPLTLVSGTRRAMDQLGRSHNFYWSYQNEALETIPADGYLDQRVVISAQTGMIGVPTVTDSGISVQCLLDPAIRPNRLIEVISDVLDMNGKPGTYRVNGLRYYGDNMDGDFNVDVEGQTLSGGKVSG</sequence>
<accession>A0A4R2CKZ0</accession>
<comment type="caution">
    <text evidence="1">The sequence shown here is derived from an EMBL/GenBank/DDBJ whole genome shotgun (WGS) entry which is preliminary data.</text>
</comment>
<keyword evidence="2" id="KW-1185">Reference proteome</keyword>
<dbReference type="AlphaFoldDB" id="A0A4R2CKZ0"/>
<dbReference type="InterPro" id="IPR054496">
    <property type="entry name" value="E217_GP41"/>
</dbReference>